<dbReference type="GO" id="GO:0016787">
    <property type="term" value="F:hydrolase activity"/>
    <property type="evidence" value="ECO:0007669"/>
    <property type="project" value="UniProtKB-KW"/>
</dbReference>
<protein>
    <submittedName>
        <fullName evidence="2">Glycoside hydrolase family 16 protein</fullName>
    </submittedName>
</protein>
<dbReference type="KEGG" id="cput:CONPUDRAFT_141129"/>
<feature type="chain" id="PRO_5024330775" evidence="1">
    <location>
        <begin position="20"/>
        <end position="232"/>
    </location>
</feature>
<accession>A0A5M3N6J5</accession>
<dbReference type="OrthoDB" id="192832at2759"/>
<dbReference type="Proteomes" id="UP000053558">
    <property type="component" value="Unassembled WGS sequence"/>
</dbReference>
<organism evidence="2 3">
    <name type="scientific">Coniophora puteana (strain RWD-64-598)</name>
    <name type="common">Brown rot fungus</name>
    <dbReference type="NCBI Taxonomy" id="741705"/>
    <lineage>
        <taxon>Eukaryota</taxon>
        <taxon>Fungi</taxon>
        <taxon>Dikarya</taxon>
        <taxon>Basidiomycota</taxon>
        <taxon>Agaricomycotina</taxon>
        <taxon>Agaricomycetes</taxon>
        <taxon>Agaricomycetidae</taxon>
        <taxon>Boletales</taxon>
        <taxon>Coniophorineae</taxon>
        <taxon>Coniophoraceae</taxon>
        <taxon>Coniophora</taxon>
    </lineage>
</organism>
<keyword evidence="3" id="KW-1185">Reference proteome</keyword>
<dbReference type="RefSeq" id="XP_007763418.1">
    <property type="nucleotide sequence ID" value="XM_007765228.1"/>
</dbReference>
<dbReference type="Gene3D" id="2.60.120.200">
    <property type="match status" value="1"/>
</dbReference>
<dbReference type="SUPFAM" id="SSF49899">
    <property type="entry name" value="Concanavalin A-like lectins/glucanases"/>
    <property type="match status" value="1"/>
</dbReference>
<reference evidence="3" key="1">
    <citation type="journal article" date="2012" name="Science">
        <title>The Paleozoic origin of enzymatic lignin decomposition reconstructed from 31 fungal genomes.</title>
        <authorList>
            <person name="Floudas D."/>
            <person name="Binder M."/>
            <person name="Riley R."/>
            <person name="Barry K."/>
            <person name="Blanchette R.A."/>
            <person name="Henrissat B."/>
            <person name="Martinez A.T."/>
            <person name="Otillar R."/>
            <person name="Spatafora J.W."/>
            <person name="Yadav J.S."/>
            <person name="Aerts A."/>
            <person name="Benoit I."/>
            <person name="Boyd A."/>
            <person name="Carlson A."/>
            <person name="Copeland A."/>
            <person name="Coutinho P.M."/>
            <person name="de Vries R.P."/>
            <person name="Ferreira P."/>
            <person name="Findley K."/>
            <person name="Foster B."/>
            <person name="Gaskell J."/>
            <person name="Glotzer D."/>
            <person name="Gorecki P."/>
            <person name="Heitman J."/>
            <person name="Hesse C."/>
            <person name="Hori C."/>
            <person name="Igarashi K."/>
            <person name="Jurgens J.A."/>
            <person name="Kallen N."/>
            <person name="Kersten P."/>
            <person name="Kohler A."/>
            <person name="Kuees U."/>
            <person name="Kumar T.K.A."/>
            <person name="Kuo A."/>
            <person name="LaButti K."/>
            <person name="Larrondo L.F."/>
            <person name="Lindquist E."/>
            <person name="Ling A."/>
            <person name="Lombard V."/>
            <person name="Lucas S."/>
            <person name="Lundell T."/>
            <person name="Martin R."/>
            <person name="McLaughlin D.J."/>
            <person name="Morgenstern I."/>
            <person name="Morin E."/>
            <person name="Murat C."/>
            <person name="Nagy L.G."/>
            <person name="Nolan M."/>
            <person name="Ohm R.A."/>
            <person name="Patyshakuliyeva A."/>
            <person name="Rokas A."/>
            <person name="Ruiz-Duenas F.J."/>
            <person name="Sabat G."/>
            <person name="Salamov A."/>
            <person name="Samejima M."/>
            <person name="Schmutz J."/>
            <person name="Slot J.C."/>
            <person name="St John F."/>
            <person name="Stenlid J."/>
            <person name="Sun H."/>
            <person name="Sun S."/>
            <person name="Syed K."/>
            <person name="Tsang A."/>
            <person name="Wiebenga A."/>
            <person name="Young D."/>
            <person name="Pisabarro A."/>
            <person name="Eastwood D.C."/>
            <person name="Martin F."/>
            <person name="Cullen D."/>
            <person name="Grigoriev I.V."/>
            <person name="Hibbett D.S."/>
        </authorList>
    </citation>
    <scope>NUCLEOTIDE SEQUENCE [LARGE SCALE GENOMIC DNA]</scope>
    <source>
        <strain evidence="3">RWD-64-598 SS2</strain>
    </source>
</reference>
<evidence type="ECO:0000256" key="1">
    <source>
        <dbReference type="SAM" id="SignalP"/>
    </source>
</evidence>
<keyword evidence="1" id="KW-0732">Signal</keyword>
<dbReference type="GeneID" id="19201609"/>
<dbReference type="EMBL" id="JH711573">
    <property type="protein sequence ID" value="EIW86684.1"/>
    <property type="molecule type" value="Genomic_DNA"/>
</dbReference>
<keyword evidence="2" id="KW-0378">Hydrolase</keyword>
<sequence length="232" mass="25644">MTAYSSVITVFMILHGSLAAFLALLPTAVARISDFRPELEDIASRDEFDTLTNGSSVIWVIEDTYQGESFFDTFHFFTDPDPTNGLVTYVDRDTAFSSGLAYVQADGKVIMKGDDTTQLPYGTNRSRYCLSANFIKKPSANNVLTAYGYLVRQFTTVVSSYWTWTELLGAAEFGLRGGKKTGSEIVNVVPDSHQFRTVGSGNWPWTGEIDIIEGVHANEHNQVTWHTAPGES</sequence>
<feature type="signal peptide" evidence="1">
    <location>
        <begin position="1"/>
        <end position="19"/>
    </location>
</feature>
<proteinExistence type="predicted"/>
<dbReference type="AlphaFoldDB" id="A0A5M3N6J5"/>
<gene>
    <name evidence="2" type="ORF">CONPUDRAFT_141129</name>
</gene>
<name>A0A5M3N6J5_CONPW</name>
<comment type="caution">
    <text evidence="2">The sequence shown here is derived from an EMBL/GenBank/DDBJ whole genome shotgun (WGS) entry which is preliminary data.</text>
</comment>
<dbReference type="Pfam" id="PF26113">
    <property type="entry name" value="GH16_XgeA"/>
    <property type="match status" value="2"/>
</dbReference>
<evidence type="ECO:0000313" key="2">
    <source>
        <dbReference type="EMBL" id="EIW86684.1"/>
    </source>
</evidence>
<evidence type="ECO:0000313" key="3">
    <source>
        <dbReference type="Proteomes" id="UP000053558"/>
    </source>
</evidence>
<dbReference type="InterPro" id="IPR013320">
    <property type="entry name" value="ConA-like_dom_sf"/>
</dbReference>